<keyword evidence="1" id="KW-0732">Signal</keyword>
<reference evidence="3 4" key="1">
    <citation type="submission" date="2018-01" db="EMBL/GenBank/DDBJ databases">
        <title>Whole genome analyses suggest that Burkholderia sensu lato contains two further novel genera in the rhizoxinica-symbiotica group Mycetohabitans gen. nov., and Trinickia gen. nov.: implications for the evolution of diazotrophy and nodulation in the Burkholderiaceae.</title>
        <authorList>
            <person name="Estrada-de los Santos P."/>
            <person name="Palmer M."/>
            <person name="Chavez-Ramirez B."/>
            <person name="Beukes C."/>
            <person name="Steenkamp E.T."/>
            <person name="Hirsch A.M."/>
            <person name="Manyaka P."/>
            <person name="Maluk M."/>
            <person name="Lafos M."/>
            <person name="Crook M."/>
            <person name="Gross E."/>
            <person name="Simon M.F."/>
            <person name="Bueno dos Reis Junior F."/>
            <person name="Poole P.S."/>
            <person name="Venter S.N."/>
            <person name="James E.K."/>
        </authorList>
    </citation>
    <scope>NUCLEOTIDE SEQUENCE [LARGE SCALE GENOMIC DNA]</scope>
    <source>
        <strain evidence="3 4">GP25-8</strain>
    </source>
</reference>
<evidence type="ECO:0000313" key="3">
    <source>
        <dbReference type="EMBL" id="PMS28442.1"/>
    </source>
</evidence>
<name>A0A2N7WGD4_9BURK</name>
<dbReference type="Proteomes" id="UP000235347">
    <property type="component" value="Unassembled WGS sequence"/>
</dbReference>
<evidence type="ECO:0000259" key="2">
    <source>
        <dbReference type="Pfam" id="PF13590"/>
    </source>
</evidence>
<keyword evidence="4" id="KW-1185">Reference proteome</keyword>
<evidence type="ECO:0000313" key="4">
    <source>
        <dbReference type="Proteomes" id="UP000235347"/>
    </source>
</evidence>
<dbReference type="AlphaFoldDB" id="A0A2N7WGD4"/>
<feature type="chain" id="PRO_5014789229" evidence="1">
    <location>
        <begin position="19"/>
        <end position="216"/>
    </location>
</feature>
<gene>
    <name evidence="3" type="ORF">C0Z19_01660</name>
</gene>
<feature type="signal peptide" evidence="1">
    <location>
        <begin position="1"/>
        <end position="18"/>
    </location>
</feature>
<dbReference type="EMBL" id="PNYB01000001">
    <property type="protein sequence ID" value="PMS28442.1"/>
    <property type="molecule type" value="Genomic_DNA"/>
</dbReference>
<accession>A0A2N7WGD4</accession>
<organism evidence="3 4">
    <name type="scientific">Trinickia soli</name>
    <dbReference type="NCBI Taxonomy" id="380675"/>
    <lineage>
        <taxon>Bacteria</taxon>
        <taxon>Pseudomonadati</taxon>
        <taxon>Pseudomonadota</taxon>
        <taxon>Betaproteobacteria</taxon>
        <taxon>Burkholderiales</taxon>
        <taxon>Burkholderiaceae</taxon>
        <taxon>Trinickia</taxon>
    </lineage>
</organism>
<dbReference type="PROSITE" id="PS51257">
    <property type="entry name" value="PROKAR_LIPOPROTEIN"/>
    <property type="match status" value="1"/>
</dbReference>
<sequence>MRLILLLAACVAAATGCAGPETAVRVRSVPGFGSGEHTYAFVDASSDATDHQDDERYASAVARRLAALGYVAAPMDAARYRVALSYDTHPAAVAIADARCAGDAPCGAPAPRRAAGFVWPGAKTYVHSLTLRFFDRAEGREVYAVSASERDREPHADHAIDYLVVGALARVPFEESAPNHGSATVAAERRSEWKVTFGKDETRGEPRVRGVAVLPD</sequence>
<evidence type="ECO:0000256" key="1">
    <source>
        <dbReference type="SAM" id="SignalP"/>
    </source>
</evidence>
<comment type="caution">
    <text evidence="3">The sequence shown here is derived from an EMBL/GenBank/DDBJ whole genome shotgun (WGS) entry which is preliminary data.</text>
</comment>
<feature type="domain" description="DUF4136" evidence="2">
    <location>
        <begin position="37"/>
        <end position="172"/>
    </location>
</feature>
<dbReference type="RefSeq" id="WP_102608031.1">
    <property type="nucleotide sequence ID" value="NZ_CADIKD010000006.1"/>
</dbReference>
<proteinExistence type="predicted"/>
<dbReference type="InterPro" id="IPR025411">
    <property type="entry name" value="DUF4136"/>
</dbReference>
<dbReference type="Pfam" id="PF13590">
    <property type="entry name" value="DUF4136"/>
    <property type="match status" value="1"/>
</dbReference>
<protein>
    <submittedName>
        <fullName evidence="3">DUF4136 domain-containing protein</fullName>
    </submittedName>
</protein>